<protein>
    <submittedName>
        <fullName evidence="7">DUF3327 domain-containing protein</fullName>
    </submittedName>
</protein>
<dbReference type="InterPro" id="IPR013783">
    <property type="entry name" value="Ig-like_fold"/>
</dbReference>
<dbReference type="GO" id="GO:0006826">
    <property type="term" value="P:iron ion transport"/>
    <property type="evidence" value="ECO:0007669"/>
    <property type="project" value="InterPro"/>
</dbReference>
<evidence type="ECO:0000256" key="2">
    <source>
        <dbReference type="ARBA" id="ARBA00022490"/>
    </source>
</evidence>
<dbReference type="Gene3D" id="2.60.40.10">
    <property type="entry name" value="Immunoglobulins"/>
    <property type="match status" value="1"/>
</dbReference>
<evidence type="ECO:0000256" key="5">
    <source>
        <dbReference type="SAM" id="MobiDB-lite"/>
    </source>
</evidence>
<dbReference type="SUPFAM" id="SSF53474">
    <property type="entry name" value="alpha/beta-Hydrolases"/>
    <property type="match status" value="1"/>
</dbReference>
<feature type="region of interest" description="Disordered" evidence="5">
    <location>
        <begin position="111"/>
        <end position="134"/>
    </location>
</feature>
<sequence length="394" mass="41630">MSLRNRLTALHGADDDAVAAFWADVAATGTPVVEDRGAAGTVRVTFLWRAARPRAVHCGIARVTDRDAWRTGLMTRVPGTDVWWLECSLPDTLRAGYSFRVFSDRAPRDDDFAGRPWERRDPVPVADPTAPAPPVPGVGGATTTELALPGAPLPGLAAAVGAAPAARGVTEHGTPWGTAWTWVPKGASTLLVLTDGRTWTERLDLPRALATMDLPVAVAALDSGTRQERTARLGGDTGYAEFLADGFLPWARGATGVDGPVDRTWFAGQSLGGLTALLLATRRPGAFGTVVAQSPSMWWHPDGDRTPADMPALDERPWIVGALQRPPEGGSTRVHLHAGTLEGTTAHHVGPAAARLRELGHDAVATTFTGGHEALCWRAGLVDLLRRALGGAQP</sequence>
<name>A0A942SX40_9BACI</name>
<evidence type="ECO:0000259" key="6">
    <source>
        <dbReference type="Pfam" id="PF11806"/>
    </source>
</evidence>
<feature type="compositionally biased region" description="Basic and acidic residues" evidence="5">
    <location>
        <begin position="111"/>
        <end position="122"/>
    </location>
</feature>
<organism evidence="7">
    <name type="scientific">Neobacillus citreus</name>
    <dbReference type="NCBI Taxonomy" id="2833578"/>
    <lineage>
        <taxon>Bacteria</taxon>
        <taxon>Bacillati</taxon>
        <taxon>Bacillota</taxon>
        <taxon>Bacilli</taxon>
        <taxon>Bacillales</taxon>
        <taxon>Bacillaceae</taxon>
        <taxon>Neobacillus</taxon>
    </lineage>
</organism>
<dbReference type="PANTHER" id="PTHR48098:SF3">
    <property type="entry name" value="IRON(III) ENTEROBACTIN ESTERASE"/>
    <property type="match status" value="1"/>
</dbReference>
<keyword evidence="2" id="KW-0963">Cytoplasm</keyword>
<dbReference type="EMBL" id="JAGYPE010000002">
    <property type="protein sequence ID" value="MBS4181950.1"/>
    <property type="molecule type" value="Genomic_DNA"/>
</dbReference>
<dbReference type="PANTHER" id="PTHR48098">
    <property type="entry name" value="ENTEROCHELIN ESTERASE-RELATED"/>
    <property type="match status" value="1"/>
</dbReference>
<dbReference type="InterPro" id="IPR050583">
    <property type="entry name" value="Mycobacterial_A85_antigen"/>
</dbReference>
<dbReference type="InterPro" id="IPR029058">
    <property type="entry name" value="AB_hydrolase_fold"/>
</dbReference>
<evidence type="ECO:0000313" key="7">
    <source>
        <dbReference type="EMBL" id="MBS4181950.1"/>
    </source>
</evidence>
<evidence type="ECO:0000256" key="1">
    <source>
        <dbReference type="ARBA" id="ARBA00004496"/>
    </source>
</evidence>
<evidence type="ECO:0000256" key="3">
    <source>
        <dbReference type="ARBA" id="ARBA00022801"/>
    </source>
</evidence>
<dbReference type="InterPro" id="IPR000801">
    <property type="entry name" value="Esterase-like"/>
</dbReference>
<accession>A0A942SX40</accession>
<dbReference type="Gene3D" id="3.40.50.1820">
    <property type="entry name" value="alpha/beta hydrolase"/>
    <property type="match status" value="1"/>
</dbReference>
<gene>
    <name evidence="7" type="ORF">KHB02_11185</name>
</gene>
<evidence type="ECO:0000256" key="4">
    <source>
        <dbReference type="ARBA" id="ARBA00024201"/>
    </source>
</evidence>
<dbReference type="InterPro" id="IPR021764">
    <property type="entry name" value="Enterochelin_esterase_N"/>
</dbReference>
<dbReference type="InterPro" id="IPR014756">
    <property type="entry name" value="Ig_E-set"/>
</dbReference>
<feature type="domain" description="Enterochelin esterase N-terminal" evidence="6">
    <location>
        <begin position="43"/>
        <end position="152"/>
    </location>
</feature>
<keyword evidence="3" id="KW-0378">Hydrolase</keyword>
<dbReference type="GO" id="GO:0008849">
    <property type="term" value="F:enterochelin esterase activity"/>
    <property type="evidence" value="ECO:0007669"/>
    <property type="project" value="InterPro"/>
</dbReference>
<dbReference type="GO" id="GO:0005506">
    <property type="term" value="F:iron ion binding"/>
    <property type="evidence" value="ECO:0007669"/>
    <property type="project" value="InterPro"/>
</dbReference>
<comment type="caution">
    <text evidence="7">The sequence shown here is derived from an EMBL/GenBank/DDBJ whole genome shotgun (WGS) entry which is preliminary data.</text>
</comment>
<comment type="similarity">
    <text evidence="4">Belongs to the Fes family.</text>
</comment>
<dbReference type="Pfam" id="PF11806">
    <property type="entry name" value="Enterochelin_N"/>
    <property type="match status" value="1"/>
</dbReference>
<dbReference type="GO" id="GO:0005737">
    <property type="term" value="C:cytoplasm"/>
    <property type="evidence" value="ECO:0007669"/>
    <property type="project" value="UniProtKB-SubCell"/>
</dbReference>
<proteinExistence type="inferred from homology"/>
<reference evidence="7" key="1">
    <citation type="submission" date="2021-05" db="EMBL/GenBank/DDBJ databases">
        <title>Novel Bacillus species.</title>
        <authorList>
            <person name="Liu G."/>
        </authorList>
    </citation>
    <scope>NUCLEOTIDE SEQUENCE</scope>
    <source>
        <strain evidence="7">FJAT-50051</strain>
    </source>
</reference>
<comment type="subcellular location">
    <subcellularLocation>
        <location evidence="1">Cytoplasm</location>
    </subcellularLocation>
</comment>
<dbReference type="AlphaFoldDB" id="A0A942SX40"/>
<dbReference type="Pfam" id="PF00756">
    <property type="entry name" value="Esterase"/>
    <property type="match status" value="1"/>
</dbReference>
<dbReference type="SUPFAM" id="SSF81296">
    <property type="entry name" value="E set domains"/>
    <property type="match status" value="1"/>
</dbReference>